<sequence>MLDRYSRPVMRNLWSPAARLQAWLQVELAVCEAWHAAGVIPAEAMAEIRATTAFDIDQPFVDRVLEIEETTRHDVIAFLSALEERVGPTARFIHLGCTSSDIVDTANAVQLAQAGTVLDQGFQRILGVLKHMALTHKGVLCMGRTHGVHAEPTSFGLKMAGFYAEFSRHYERFCQALEQIKVGKLSGAVGTYTHLSPEIEADACARLGLGVDPVSTQIVQRDRYAQFFTALALAAGGVERLCVELRHLQRTEVLEVEEGFAKGQKGSSAMPHKKNPISAENMSGLARVLRGNALAAMENMALWHERDISHSSVERIIMPDSTSLLDYILHRLSGVLERLVVRSDNMLRNMEASFGLHFSQKVLTALIESGLPRQEAYAMVQKSAMQSWETRTSFPALIRQDPAVTARLSAETLDALFDPAACLTHEAAVFARVFGA</sequence>
<reference evidence="15" key="2">
    <citation type="submission" date="2013-07" db="EMBL/GenBank/DDBJ databases">
        <authorList>
            <person name="Morais-Silva F.O."/>
            <person name="Rezende A.M."/>
            <person name="Pimentel C."/>
            <person name="Resende D.M."/>
            <person name="Santos C.I."/>
            <person name="Clemente C."/>
            <person name="de Oliveira L.M."/>
            <person name="da Silva S.M."/>
            <person name="Costa D.A."/>
            <person name="Varela-Raposo A."/>
            <person name="Horacio E.C.A."/>
            <person name="Matos M."/>
            <person name="Flores O."/>
            <person name="Ruiz J.C."/>
            <person name="Rodrigues-Pousada C."/>
        </authorList>
    </citation>
    <scope>NUCLEOTIDE SEQUENCE [LARGE SCALE GENOMIC DNA]</scope>
    <source>
        <strain evidence="15">ATCC 19364 / DSM 1382 / NCIMB 9332 / VKM B-1759</strain>
    </source>
</reference>
<evidence type="ECO:0000256" key="11">
    <source>
        <dbReference type="NCBIfam" id="TIGR00928"/>
    </source>
</evidence>
<dbReference type="InterPro" id="IPR004769">
    <property type="entry name" value="Pur_lyase"/>
</dbReference>
<dbReference type="NCBIfam" id="TIGR00928">
    <property type="entry name" value="purB"/>
    <property type="match status" value="1"/>
</dbReference>
<evidence type="ECO:0000256" key="4">
    <source>
        <dbReference type="ARBA" id="ARBA00012339"/>
    </source>
</evidence>
<evidence type="ECO:0000256" key="1">
    <source>
        <dbReference type="ARBA" id="ARBA00004706"/>
    </source>
</evidence>
<comment type="catalytic activity">
    <reaction evidence="8">
        <text>(2S)-2-[5-amino-1-(5-phospho-beta-D-ribosyl)imidazole-4-carboxamido]succinate = 5-amino-1-(5-phospho-beta-D-ribosyl)imidazole-4-carboxamide + fumarate</text>
        <dbReference type="Rhea" id="RHEA:23920"/>
        <dbReference type="ChEBI" id="CHEBI:29806"/>
        <dbReference type="ChEBI" id="CHEBI:58443"/>
        <dbReference type="ChEBI" id="CHEBI:58475"/>
        <dbReference type="EC" id="4.3.2.2"/>
    </reaction>
    <physiologicalReaction direction="left-to-right" evidence="8">
        <dbReference type="Rhea" id="RHEA:23921"/>
    </physiologicalReaction>
</comment>
<comment type="pathway">
    <text evidence="2 12">Purine metabolism; AMP biosynthesis via de novo pathway; AMP from IMP: step 2/2.</text>
</comment>
<dbReference type="InterPro" id="IPR020557">
    <property type="entry name" value="Fumarate_lyase_CS"/>
</dbReference>
<dbReference type="PRINTS" id="PR00145">
    <property type="entry name" value="ARGSUCLYASE"/>
</dbReference>
<dbReference type="GO" id="GO:0004018">
    <property type="term" value="F:N6-(1,2-dicarboxyethyl)AMP AMP-lyase (fumarate-forming) activity"/>
    <property type="evidence" value="ECO:0007669"/>
    <property type="project" value="UniProtKB-UniRule"/>
</dbReference>
<dbReference type="PANTHER" id="PTHR43172:SF1">
    <property type="entry name" value="ADENYLOSUCCINATE LYASE"/>
    <property type="match status" value="1"/>
</dbReference>
<evidence type="ECO:0000256" key="9">
    <source>
        <dbReference type="ARBA" id="ARBA00030717"/>
    </source>
</evidence>
<protein>
    <recommendedName>
        <fullName evidence="5 11">Adenylosuccinate lyase</fullName>
        <shortName evidence="12">ASL</shortName>
        <ecNumber evidence="4 11">4.3.2.2</ecNumber>
    </recommendedName>
    <alternativeName>
        <fullName evidence="9 12">Adenylosuccinase</fullName>
    </alternativeName>
</protein>
<keyword evidence="6 12" id="KW-0658">Purine biosynthesis</keyword>
<evidence type="ECO:0000256" key="12">
    <source>
        <dbReference type="RuleBase" id="RU361172"/>
    </source>
</evidence>
<dbReference type="eggNOG" id="COG0015">
    <property type="taxonomic scope" value="Bacteria"/>
</dbReference>
<dbReference type="InterPro" id="IPR022761">
    <property type="entry name" value="Fumarate_lyase_N"/>
</dbReference>
<feature type="domain" description="Adenylosuccinate lyase C-terminal" evidence="13">
    <location>
        <begin position="354"/>
        <end position="434"/>
    </location>
</feature>
<gene>
    <name evidence="14" type="ORF">DGI_1161</name>
</gene>
<dbReference type="Gene3D" id="1.10.275.10">
    <property type="entry name" value="Fumarase/aspartase (N-terminal domain)"/>
    <property type="match status" value="1"/>
</dbReference>
<dbReference type="PRINTS" id="PR00149">
    <property type="entry name" value="FUMRATELYASE"/>
</dbReference>
<reference evidence="14 15" key="1">
    <citation type="journal article" date="2013" name="J. Bacteriol.">
        <title>Roles of HynAB and Ech, the only two hydrogenases found in the model sulfate reducer Desulfovibrio gigas.</title>
        <authorList>
            <person name="Morais-Silva F.O."/>
            <person name="Santos C.I."/>
            <person name="Rodrigues R."/>
            <person name="Pereira I.A."/>
            <person name="Rodrigues-Pousada C."/>
        </authorList>
    </citation>
    <scope>NUCLEOTIDE SEQUENCE [LARGE SCALE GENOMIC DNA]</scope>
    <source>
        <strain evidence="15">ATCC 19364 / DSM 1382 / NCIMB 9332 / VKM B-1759</strain>
    </source>
</reference>
<dbReference type="Proteomes" id="UP000016587">
    <property type="component" value="Chromosome"/>
</dbReference>
<name>T2G9R4_MEGG1</name>
<evidence type="ECO:0000313" key="15">
    <source>
        <dbReference type="Proteomes" id="UP000016587"/>
    </source>
</evidence>
<evidence type="ECO:0000256" key="8">
    <source>
        <dbReference type="ARBA" id="ARBA00024477"/>
    </source>
</evidence>
<dbReference type="SUPFAM" id="SSF48557">
    <property type="entry name" value="L-aspartase-like"/>
    <property type="match status" value="1"/>
</dbReference>
<dbReference type="GO" id="GO:0005829">
    <property type="term" value="C:cytosol"/>
    <property type="evidence" value="ECO:0007669"/>
    <property type="project" value="TreeGrafter"/>
</dbReference>
<dbReference type="GO" id="GO:0044208">
    <property type="term" value="P:'de novo' AMP biosynthetic process"/>
    <property type="evidence" value="ECO:0007669"/>
    <property type="project" value="UniProtKB-UniPathway"/>
</dbReference>
<dbReference type="InterPro" id="IPR019468">
    <property type="entry name" value="AdenyloSucc_lyase_C"/>
</dbReference>
<dbReference type="UniPathway" id="UPA00074">
    <property type="reaction ID" value="UER00132"/>
</dbReference>
<dbReference type="CDD" id="cd01360">
    <property type="entry name" value="Adenylsuccinate_lyase_1"/>
    <property type="match status" value="1"/>
</dbReference>
<dbReference type="PROSITE" id="PS00163">
    <property type="entry name" value="FUMARATE_LYASES"/>
    <property type="match status" value="1"/>
</dbReference>
<dbReference type="FunFam" id="1.10.40.30:FF:000007">
    <property type="entry name" value="Adenylosuccinate lyase"/>
    <property type="match status" value="1"/>
</dbReference>
<evidence type="ECO:0000256" key="6">
    <source>
        <dbReference type="ARBA" id="ARBA00022755"/>
    </source>
</evidence>
<dbReference type="Pfam" id="PF00206">
    <property type="entry name" value="Lyase_1"/>
    <property type="match status" value="1"/>
</dbReference>
<dbReference type="OrthoDB" id="9768878at2"/>
<organism evidence="14 15">
    <name type="scientific">Megalodesulfovibrio gigas (strain ATCC 19364 / DSM 1382 / NCIMB 9332 / VKM B-1759)</name>
    <name type="common">Desulfovibrio gigas</name>
    <dbReference type="NCBI Taxonomy" id="1121448"/>
    <lineage>
        <taxon>Bacteria</taxon>
        <taxon>Pseudomonadati</taxon>
        <taxon>Thermodesulfobacteriota</taxon>
        <taxon>Desulfovibrionia</taxon>
        <taxon>Desulfovibrionales</taxon>
        <taxon>Desulfovibrionaceae</taxon>
        <taxon>Megalodesulfovibrio</taxon>
    </lineage>
</organism>
<evidence type="ECO:0000256" key="5">
    <source>
        <dbReference type="ARBA" id="ARBA00017058"/>
    </source>
</evidence>
<dbReference type="SMART" id="SM00998">
    <property type="entry name" value="ADSL_C"/>
    <property type="match status" value="1"/>
</dbReference>
<dbReference type="PATRIC" id="fig|1121448.10.peg.1158"/>
<dbReference type="KEGG" id="dgg:DGI_1161"/>
<dbReference type="AlphaFoldDB" id="T2G9R4"/>
<proteinExistence type="inferred from homology"/>
<dbReference type="RefSeq" id="WP_021759792.1">
    <property type="nucleotide sequence ID" value="NC_022444.1"/>
</dbReference>
<dbReference type="HOGENOM" id="CLU_030949_0_1_7"/>
<evidence type="ECO:0000313" key="14">
    <source>
        <dbReference type="EMBL" id="AGW13023.1"/>
    </source>
</evidence>
<keyword evidence="7 12" id="KW-0456">Lyase</keyword>
<evidence type="ECO:0000256" key="2">
    <source>
        <dbReference type="ARBA" id="ARBA00004734"/>
    </source>
</evidence>
<dbReference type="Pfam" id="PF10397">
    <property type="entry name" value="ADSL_C"/>
    <property type="match status" value="1"/>
</dbReference>
<accession>T2G9R4</accession>
<evidence type="ECO:0000256" key="10">
    <source>
        <dbReference type="ARBA" id="ARBA00049115"/>
    </source>
</evidence>
<dbReference type="EC" id="4.3.2.2" evidence="4 11"/>
<dbReference type="STRING" id="1121448.DGI_1161"/>
<dbReference type="EMBL" id="CP006585">
    <property type="protein sequence ID" value="AGW13023.1"/>
    <property type="molecule type" value="Genomic_DNA"/>
</dbReference>
<dbReference type="PANTHER" id="PTHR43172">
    <property type="entry name" value="ADENYLOSUCCINATE LYASE"/>
    <property type="match status" value="1"/>
</dbReference>
<dbReference type="GO" id="GO:0006189">
    <property type="term" value="P:'de novo' IMP biosynthetic process"/>
    <property type="evidence" value="ECO:0007669"/>
    <property type="project" value="UniProtKB-UniPathway"/>
</dbReference>
<dbReference type="GO" id="GO:0070626">
    <property type="term" value="F:(S)-2-(5-amino-1-(5-phospho-D-ribosyl)imidazole-4-carboxamido) succinate lyase (fumarate-forming) activity"/>
    <property type="evidence" value="ECO:0007669"/>
    <property type="project" value="TreeGrafter"/>
</dbReference>
<dbReference type="FunFam" id="1.20.200.10:FF:000008">
    <property type="entry name" value="Adenylosuccinate lyase"/>
    <property type="match status" value="1"/>
</dbReference>
<dbReference type="InterPro" id="IPR008948">
    <property type="entry name" value="L-Aspartase-like"/>
</dbReference>
<dbReference type="UniPathway" id="UPA00075">
    <property type="reaction ID" value="UER00336"/>
</dbReference>
<evidence type="ECO:0000256" key="7">
    <source>
        <dbReference type="ARBA" id="ARBA00023239"/>
    </source>
</evidence>
<dbReference type="Gene3D" id="1.20.200.10">
    <property type="entry name" value="Fumarase/aspartase (Central domain)"/>
    <property type="match status" value="1"/>
</dbReference>
<dbReference type="Gene3D" id="1.10.40.30">
    <property type="entry name" value="Fumarase/aspartase (C-terminal domain)"/>
    <property type="match status" value="1"/>
</dbReference>
<comment type="catalytic activity">
    <reaction evidence="10">
        <text>N(6)-(1,2-dicarboxyethyl)-AMP = fumarate + AMP</text>
        <dbReference type="Rhea" id="RHEA:16853"/>
        <dbReference type="ChEBI" id="CHEBI:29806"/>
        <dbReference type="ChEBI" id="CHEBI:57567"/>
        <dbReference type="ChEBI" id="CHEBI:456215"/>
        <dbReference type="EC" id="4.3.2.2"/>
    </reaction>
    <physiologicalReaction direction="left-to-right" evidence="10">
        <dbReference type="Rhea" id="RHEA:16854"/>
    </physiologicalReaction>
</comment>
<comment type="similarity">
    <text evidence="3 12">Belongs to the lyase 1 family. Adenylosuccinate lyase subfamily.</text>
</comment>
<evidence type="ECO:0000256" key="3">
    <source>
        <dbReference type="ARBA" id="ARBA00008273"/>
    </source>
</evidence>
<evidence type="ECO:0000259" key="13">
    <source>
        <dbReference type="SMART" id="SM00998"/>
    </source>
</evidence>
<dbReference type="InterPro" id="IPR024083">
    <property type="entry name" value="Fumarase/histidase_N"/>
</dbReference>
<comment type="pathway">
    <text evidence="1 12">Purine metabolism; IMP biosynthesis via de novo pathway; 5-amino-1-(5-phospho-D-ribosyl)imidazole-4-carboxamide from 5-amino-1-(5-phospho-D-ribosyl)imidazole-4-carboxylate: step 2/2.</text>
</comment>
<dbReference type="InterPro" id="IPR000362">
    <property type="entry name" value="Fumarate_lyase_fam"/>
</dbReference>
<keyword evidence="15" id="KW-1185">Reference proteome</keyword>